<dbReference type="AlphaFoldDB" id="F8CC12"/>
<dbReference type="KEGG" id="mfu:LILAB_26385"/>
<dbReference type="STRING" id="483219.LILAB_26385"/>
<protein>
    <recommendedName>
        <fullName evidence="1">DUF4082 domain-containing protein</fullName>
    </recommendedName>
</protein>
<sequence>MELGVKFQSDIAGDILGIRFYMGAANTGPHVRSLWRTAGVRLAFATFTSETATGWQEVMFSTPVRISANTTYVASYHAPGGAYGFTSAGLASAVDAPPLFALPGR</sequence>
<evidence type="ECO:0000259" key="1">
    <source>
        <dbReference type="Pfam" id="PF13313"/>
    </source>
</evidence>
<feature type="domain" description="DUF4082" evidence="1">
    <location>
        <begin position="1"/>
        <end position="101"/>
    </location>
</feature>
<organism evidence="2 3">
    <name type="scientific">Myxococcus fulvus (strain ATCC BAA-855 / HW-1)</name>
    <dbReference type="NCBI Taxonomy" id="483219"/>
    <lineage>
        <taxon>Bacteria</taxon>
        <taxon>Pseudomonadati</taxon>
        <taxon>Myxococcota</taxon>
        <taxon>Myxococcia</taxon>
        <taxon>Myxococcales</taxon>
        <taxon>Cystobacterineae</taxon>
        <taxon>Myxococcaceae</taxon>
        <taxon>Myxococcus</taxon>
    </lineage>
</organism>
<dbReference type="Proteomes" id="UP000000488">
    <property type="component" value="Chromosome"/>
</dbReference>
<accession>F8CC12</accession>
<proteinExistence type="predicted"/>
<gene>
    <name evidence="2" type="ordered locus">LILAB_26385</name>
</gene>
<dbReference type="eggNOG" id="COG3525">
    <property type="taxonomic scope" value="Bacteria"/>
</dbReference>
<evidence type="ECO:0000313" key="2">
    <source>
        <dbReference type="EMBL" id="AEI67169.1"/>
    </source>
</evidence>
<dbReference type="EMBL" id="CP002830">
    <property type="protein sequence ID" value="AEI67169.1"/>
    <property type="molecule type" value="Genomic_DNA"/>
</dbReference>
<dbReference type="Pfam" id="PF13313">
    <property type="entry name" value="DUF4082"/>
    <property type="match status" value="1"/>
</dbReference>
<reference evidence="2 3" key="1">
    <citation type="journal article" date="2011" name="J. Bacteriol.">
        <title>Genome sequence of the halotolerant marine bacterium Myxococcus fulvus HW-1.</title>
        <authorList>
            <person name="Li Z.F."/>
            <person name="Li X."/>
            <person name="Liu H."/>
            <person name="Liu X."/>
            <person name="Han K."/>
            <person name="Wu Z.H."/>
            <person name="Hu W."/>
            <person name="Li F.F."/>
            <person name="Li Y.Z."/>
        </authorList>
    </citation>
    <scope>NUCLEOTIDE SEQUENCE [LARGE SCALE GENOMIC DNA]</scope>
    <source>
        <strain evidence="3">ATCC BAA-855 / HW-1</strain>
    </source>
</reference>
<dbReference type="InterPro" id="IPR025141">
    <property type="entry name" value="DUF4082"/>
</dbReference>
<evidence type="ECO:0000313" key="3">
    <source>
        <dbReference type="Proteomes" id="UP000000488"/>
    </source>
</evidence>
<dbReference type="HOGENOM" id="CLU_2233614_0_0_7"/>
<name>F8CC12_MYXFH</name>